<evidence type="ECO:0000313" key="3">
    <source>
        <dbReference type="EMBL" id="GAH24570.1"/>
    </source>
</evidence>
<dbReference type="PANTHER" id="PTHR24073">
    <property type="entry name" value="DRAB5-RELATED"/>
    <property type="match status" value="1"/>
</dbReference>
<dbReference type="Gene3D" id="3.40.50.300">
    <property type="entry name" value="P-loop containing nucleotide triphosphate hydrolases"/>
    <property type="match status" value="1"/>
</dbReference>
<keyword evidence="1" id="KW-0547">Nucleotide-binding</keyword>
<sequence length="70" mass="8030">VDDVLVKLVIWDIAGQDNFAQLRKAYYMNASGAFYIFDTSRAKTVERIDEWVQALYTVTGEIPLIICENK</sequence>
<keyword evidence="2" id="KW-0342">GTP-binding</keyword>
<dbReference type="SUPFAM" id="SSF52540">
    <property type="entry name" value="P-loop containing nucleoside triphosphate hydrolases"/>
    <property type="match status" value="1"/>
</dbReference>
<gene>
    <name evidence="3" type="ORF">S01H4_66555</name>
</gene>
<dbReference type="Pfam" id="PF00071">
    <property type="entry name" value="Ras"/>
    <property type="match status" value="1"/>
</dbReference>
<proteinExistence type="predicted"/>
<dbReference type="GO" id="GO:0005525">
    <property type="term" value="F:GTP binding"/>
    <property type="evidence" value="ECO:0007669"/>
    <property type="project" value="UniProtKB-KW"/>
</dbReference>
<dbReference type="AlphaFoldDB" id="X1EW96"/>
<dbReference type="PROSITE" id="PS51419">
    <property type="entry name" value="RAB"/>
    <property type="match status" value="1"/>
</dbReference>
<dbReference type="InterPro" id="IPR001806">
    <property type="entry name" value="Small_GTPase"/>
</dbReference>
<accession>X1EW96</accession>
<evidence type="ECO:0008006" key="4">
    <source>
        <dbReference type="Google" id="ProtNLM"/>
    </source>
</evidence>
<evidence type="ECO:0000256" key="2">
    <source>
        <dbReference type="ARBA" id="ARBA00023134"/>
    </source>
</evidence>
<name>X1EW96_9ZZZZ</name>
<feature type="non-terminal residue" evidence="3">
    <location>
        <position position="1"/>
    </location>
</feature>
<feature type="non-terminal residue" evidence="3">
    <location>
        <position position="70"/>
    </location>
</feature>
<dbReference type="EMBL" id="BART01041283">
    <property type="protein sequence ID" value="GAH24570.1"/>
    <property type="molecule type" value="Genomic_DNA"/>
</dbReference>
<protein>
    <recommendedName>
        <fullName evidence="4">GTP-binding protein</fullName>
    </recommendedName>
</protein>
<dbReference type="InterPro" id="IPR027417">
    <property type="entry name" value="P-loop_NTPase"/>
</dbReference>
<dbReference type="GO" id="GO:0003924">
    <property type="term" value="F:GTPase activity"/>
    <property type="evidence" value="ECO:0007669"/>
    <property type="project" value="InterPro"/>
</dbReference>
<organism evidence="3">
    <name type="scientific">marine sediment metagenome</name>
    <dbReference type="NCBI Taxonomy" id="412755"/>
    <lineage>
        <taxon>unclassified sequences</taxon>
        <taxon>metagenomes</taxon>
        <taxon>ecological metagenomes</taxon>
    </lineage>
</organism>
<comment type="caution">
    <text evidence="3">The sequence shown here is derived from an EMBL/GenBank/DDBJ whole genome shotgun (WGS) entry which is preliminary data.</text>
</comment>
<reference evidence="3" key="1">
    <citation type="journal article" date="2014" name="Front. Microbiol.">
        <title>High frequency of phylogenetically diverse reductive dehalogenase-homologous genes in deep subseafloor sedimentary metagenomes.</title>
        <authorList>
            <person name="Kawai M."/>
            <person name="Futagami T."/>
            <person name="Toyoda A."/>
            <person name="Takaki Y."/>
            <person name="Nishi S."/>
            <person name="Hori S."/>
            <person name="Arai W."/>
            <person name="Tsubouchi T."/>
            <person name="Morono Y."/>
            <person name="Uchiyama I."/>
            <person name="Ito T."/>
            <person name="Fujiyama A."/>
            <person name="Inagaki F."/>
            <person name="Takami H."/>
        </authorList>
    </citation>
    <scope>NUCLEOTIDE SEQUENCE</scope>
    <source>
        <strain evidence="3">Expedition CK06-06</strain>
    </source>
</reference>
<evidence type="ECO:0000256" key="1">
    <source>
        <dbReference type="ARBA" id="ARBA00022741"/>
    </source>
</evidence>